<dbReference type="Proteomes" id="UP000193144">
    <property type="component" value="Unassembled WGS sequence"/>
</dbReference>
<dbReference type="Gene3D" id="3.40.50.300">
    <property type="entry name" value="P-loop containing nucleotide triphosphate hydrolases"/>
    <property type="match status" value="1"/>
</dbReference>
<dbReference type="SMART" id="SM00053">
    <property type="entry name" value="DYNc"/>
    <property type="match status" value="1"/>
</dbReference>
<feature type="compositionally biased region" description="Basic and acidic residues" evidence="3">
    <location>
        <begin position="679"/>
        <end position="688"/>
    </location>
</feature>
<dbReference type="PROSITE" id="PS51718">
    <property type="entry name" value="G_DYNAMIN_2"/>
    <property type="match status" value="1"/>
</dbReference>
<feature type="compositionally biased region" description="Basic and acidic residues" evidence="3">
    <location>
        <begin position="803"/>
        <end position="815"/>
    </location>
</feature>
<dbReference type="SUPFAM" id="SSF52540">
    <property type="entry name" value="P-loop containing nucleoside triphosphate hydrolases"/>
    <property type="match status" value="1"/>
</dbReference>
<feature type="compositionally biased region" description="Pro residues" evidence="3">
    <location>
        <begin position="753"/>
        <end position="765"/>
    </location>
</feature>
<dbReference type="PANTHER" id="PTHR11566:SF66">
    <property type="entry name" value="INTERFERON-INDUCED GTP-BINDING PROTEIN MX"/>
    <property type="match status" value="1"/>
</dbReference>
<dbReference type="PRINTS" id="PR00195">
    <property type="entry name" value="DYNAMIN"/>
</dbReference>
<dbReference type="GO" id="GO:0016020">
    <property type="term" value="C:membrane"/>
    <property type="evidence" value="ECO:0007669"/>
    <property type="project" value="TreeGrafter"/>
</dbReference>
<dbReference type="GO" id="GO:0016559">
    <property type="term" value="P:peroxisome fission"/>
    <property type="evidence" value="ECO:0007669"/>
    <property type="project" value="TreeGrafter"/>
</dbReference>
<evidence type="ECO:0000256" key="3">
    <source>
        <dbReference type="SAM" id="MobiDB-lite"/>
    </source>
</evidence>
<evidence type="ECO:0000259" key="4">
    <source>
        <dbReference type="PROSITE" id="PS51388"/>
    </source>
</evidence>
<evidence type="ECO:0000256" key="1">
    <source>
        <dbReference type="ARBA" id="ARBA00022741"/>
    </source>
</evidence>
<dbReference type="InterPro" id="IPR000375">
    <property type="entry name" value="Dynamin_stalk"/>
</dbReference>
<feature type="domain" description="GED" evidence="4">
    <location>
        <begin position="570"/>
        <end position="661"/>
    </location>
</feature>
<evidence type="ECO:0000256" key="2">
    <source>
        <dbReference type="ARBA" id="ARBA00023134"/>
    </source>
</evidence>
<dbReference type="InterPro" id="IPR022812">
    <property type="entry name" value="Dynamin"/>
</dbReference>
<dbReference type="STRING" id="1231657.A0A1Y1ZDI2"/>
<dbReference type="Gene3D" id="1.20.120.1240">
    <property type="entry name" value="Dynamin, middle domain"/>
    <property type="match status" value="1"/>
</dbReference>
<feature type="region of interest" description="Disordered" evidence="3">
    <location>
        <begin position="667"/>
        <end position="815"/>
    </location>
</feature>
<keyword evidence="1" id="KW-0547">Nucleotide-binding</keyword>
<accession>A0A1Y1ZDI2</accession>
<keyword evidence="2" id="KW-0342">GTP-binding</keyword>
<name>A0A1Y1ZDI2_9PLEO</name>
<dbReference type="GO" id="GO:0008017">
    <property type="term" value="F:microtubule binding"/>
    <property type="evidence" value="ECO:0007669"/>
    <property type="project" value="TreeGrafter"/>
</dbReference>
<dbReference type="InterPro" id="IPR030381">
    <property type="entry name" value="G_DYNAMIN_dom"/>
</dbReference>
<dbReference type="CDD" id="cd08771">
    <property type="entry name" value="DLP_1"/>
    <property type="match status" value="1"/>
</dbReference>
<dbReference type="Pfam" id="PF00350">
    <property type="entry name" value="Dynamin_N"/>
    <property type="match status" value="1"/>
</dbReference>
<dbReference type="GO" id="GO:0005739">
    <property type="term" value="C:mitochondrion"/>
    <property type="evidence" value="ECO:0007669"/>
    <property type="project" value="TreeGrafter"/>
</dbReference>
<dbReference type="InterPro" id="IPR001401">
    <property type="entry name" value="Dynamin_GTPase"/>
</dbReference>
<dbReference type="InterPro" id="IPR027417">
    <property type="entry name" value="P-loop_NTPase"/>
</dbReference>
<dbReference type="OrthoDB" id="415706at2759"/>
<dbReference type="PANTHER" id="PTHR11566">
    <property type="entry name" value="DYNAMIN"/>
    <property type="match status" value="1"/>
</dbReference>
<dbReference type="InterPro" id="IPR045063">
    <property type="entry name" value="Dynamin_N"/>
</dbReference>
<feature type="domain" description="Dynamin-type G" evidence="5">
    <location>
        <begin position="32"/>
        <end position="320"/>
    </location>
</feature>
<organism evidence="6 7">
    <name type="scientific">Clohesyomyces aquaticus</name>
    <dbReference type="NCBI Taxonomy" id="1231657"/>
    <lineage>
        <taxon>Eukaryota</taxon>
        <taxon>Fungi</taxon>
        <taxon>Dikarya</taxon>
        <taxon>Ascomycota</taxon>
        <taxon>Pezizomycotina</taxon>
        <taxon>Dothideomycetes</taxon>
        <taxon>Pleosporomycetidae</taxon>
        <taxon>Pleosporales</taxon>
        <taxon>Lindgomycetaceae</taxon>
        <taxon>Clohesyomyces</taxon>
    </lineage>
</organism>
<dbReference type="GO" id="GO:0048312">
    <property type="term" value="P:intracellular distribution of mitochondria"/>
    <property type="evidence" value="ECO:0007669"/>
    <property type="project" value="TreeGrafter"/>
</dbReference>
<proteinExistence type="predicted"/>
<gene>
    <name evidence="6" type="ORF">BCR34DRAFT_569983</name>
</gene>
<dbReference type="FunFam" id="3.40.50.300:FF:001425">
    <property type="entry name" value="Dynamin GTPase, putative"/>
    <property type="match status" value="1"/>
</dbReference>
<dbReference type="GO" id="GO:0006897">
    <property type="term" value="P:endocytosis"/>
    <property type="evidence" value="ECO:0007669"/>
    <property type="project" value="TreeGrafter"/>
</dbReference>
<evidence type="ECO:0000259" key="5">
    <source>
        <dbReference type="PROSITE" id="PS51718"/>
    </source>
</evidence>
<dbReference type="PROSITE" id="PS51388">
    <property type="entry name" value="GED"/>
    <property type="match status" value="1"/>
</dbReference>
<evidence type="ECO:0000313" key="7">
    <source>
        <dbReference type="Proteomes" id="UP000193144"/>
    </source>
</evidence>
<dbReference type="InterPro" id="IPR020850">
    <property type="entry name" value="GED_dom"/>
</dbReference>
<feature type="compositionally biased region" description="Low complexity" evidence="3">
    <location>
        <begin position="700"/>
        <end position="709"/>
    </location>
</feature>
<keyword evidence="6" id="KW-0378">Hydrolase</keyword>
<dbReference type="Pfam" id="PF01031">
    <property type="entry name" value="Dynamin_M"/>
    <property type="match status" value="1"/>
</dbReference>
<dbReference type="GO" id="GO:0003924">
    <property type="term" value="F:GTPase activity"/>
    <property type="evidence" value="ECO:0007669"/>
    <property type="project" value="InterPro"/>
</dbReference>
<sequence length="815" mass="91712">MSVGNIFVGDITQAQQSLLDLIDNLHFARIDGIQLPRIVVVGDQSAGKSSVLEAVTGIPFLRHAEACTKFATEYRLRRAKENGFSFQIIPDQSRQPHEIGQLQRFAATVNEDTDFEAVMRAAVKEIAPQGMSVRFAAKDVLVVEKCGPDLPMLTVVDLPGLVSVANRDQSKEDILAIEDLTDRYMRSSRTIVLAIVSGNQDYAHQKIIAKAKRFDPEGNRTIGVLTKPDLTSTINLEQRFIALVKNQDPEVQFALGWYVVLNPSAREPGLELALEARQQQEDRFFSESNWNVLPTEVRGANALKQRLSLQLMRHIAKYVPKLQREIQEKLSEVKRDLELLGTGNDDPDELRHILVGLCEESRDLVSAAADGTYKNPPGRAFFPKVKRRVAPNASTPSQNLRARVVYENMEFVTKMENEGRHSNLLQGLSMEDYARDVVEGFIADNVGTEFQGDNNPRLVYGIFPAFFENWSTYALEHVNNVEAICNQFLRNIVEKKWPYHMRQKLQTEFLDPHMKKLLEHARREVELLSRDQEYEVRSYDTEYTKLLDAWRDAKAEEDDEDGLSAESRNAQELLQKALIHYDLSAKVFIGNVITQVVERHLLQGLYQLFLPSRITKMKVAEIEDIALESAETRERRKTLQDKKTAIEASLDAGRAIERRGEIRHYTRVALDDSGSDSEEGNKVKDQPRTLHRRPVPGMAQQQAQGSYQQPHSMQSRGGVPPSSGTPSYNSSSNGRSLPGEWVGTNGGDAPRPTHTPPQYTAPPIPGSFGTPAPSRSPNRQPVYQKAAPPIPNHNGVSPPTTRSELEDRRKYELES</sequence>
<dbReference type="GO" id="GO:0000266">
    <property type="term" value="P:mitochondrial fission"/>
    <property type="evidence" value="ECO:0007669"/>
    <property type="project" value="TreeGrafter"/>
</dbReference>
<protein>
    <submittedName>
        <fullName evidence="6">p-loop containing nucleoside triphosphate hydrolase protein</fullName>
    </submittedName>
</protein>
<evidence type="ECO:0000313" key="6">
    <source>
        <dbReference type="EMBL" id="ORY08350.1"/>
    </source>
</evidence>
<reference evidence="6 7" key="1">
    <citation type="submission" date="2016-07" db="EMBL/GenBank/DDBJ databases">
        <title>Pervasive Adenine N6-methylation of Active Genes in Fungi.</title>
        <authorList>
            <consortium name="DOE Joint Genome Institute"/>
            <person name="Mondo S.J."/>
            <person name="Dannebaum R.O."/>
            <person name="Kuo R.C."/>
            <person name="Labutti K."/>
            <person name="Haridas S."/>
            <person name="Kuo A."/>
            <person name="Salamov A."/>
            <person name="Ahrendt S.R."/>
            <person name="Lipzen A."/>
            <person name="Sullivan W."/>
            <person name="Andreopoulos W.B."/>
            <person name="Clum A."/>
            <person name="Lindquist E."/>
            <person name="Daum C."/>
            <person name="Ramamoorthy G.K."/>
            <person name="Gryganskyi A."/>
            <person name="Culley D."/>
            <person name="Magnuson J.K."/>
            <person name="James T.Y."/>
            <person name="O'Malley M.A."/>
            <person name="Stajich J.E."/>
            <person name="Spatafora J.W."/>
            <person name="Visel A."/>
            <person name="Grigoriev I.V."/>
        </authorList>
    </citation>
    <scope>NUCLEOTIDE SEQUENCE [LARGE SCALE GENOMIC DNA]</scope>
    <source>
        <strain evidence="6 7">CBS 115471</strain>
    </source>
</reference>
<dbReference type="GO" id="GO:0005525">
    <property type="term" value="F:GTP binding"/>
    <property type="evidence" value="ECO:0007669"/>
    <property type="project" value="InterPro"/>
</dbReference>
<comment type="caution">
    <text evidence="6">The sequence shown here is derived from an EMBL/GenBank/DDBJ whole genome shotgun (WGS) entry which is preliminary data.</text>
</comment>
<dbReference type="GO" id="GO:0005874">
    <property type="term" value="C:microtubule"/>
    <property type="evidence" value="ECO:0007669"/>
    <property type="project" value="TreeGrafter"/>
</dbReference>
<keyword evidence="7" id="KW-1185">Reference proteome</keyword>
<feature type="compositionally biased region" description="Low complexity" evidence="3">
    <location>
        <begin position="720"/>
        <end position="734"/>
    </location>
</feature>
<dbReference type="EMBL" id="MCFA01000102">
    <property type="protein sequence ID" value="ORY08350.1"/>
    <property type="molecule type" value="Genomic_DNA"/>
</dbReference>
<dbReference type="AlphaFoldDB" id="A0A1Y1ZDI2"/>